<evidence type="ECO:0000256" key="1">
    <source>
        <dbReference type="ARBA" id="ARBA00001823"/>
    </source>
</evidence>
<feature type="region of interest" description="Disordered" evidence="7">
    <location>
        <begin position="560"/>
        <end position="587"/>
    </location>
</feature>
<dbReference type="GO" id="GO:0005524">
    <property type="term" value="F:ATP binding"/>
    <property type="evidence" value="ECO:0007669"/>
    <property type="project" value="UniProtKB-KW"/>
</dbReference>
<name>A0A1F6TA96_9PROT</name>
<protein>
    <recommendedName>
        <fullName evidence="3">adenylyl-sulfate kinase</fullName>
        <ecNumber evidence="3">2.7.1.25</ecNumber>
    </recommendedName>
</protein>
<dbReference type="EMBL" id="MFST01000168">
    <property type="protein sequence ID" value="OGI41965.1"/>
    <property type="molecule type" value="Genomic_DNA"/>
</dbReference>
<dbReference type="InterPro" id="IPR027417">
    <property type="entry name" value="P-loop_NTPase"/>
</dbReference>
<keyword evidence="4" id="KW-0808">Transferase</keyword>
<gene>
    <name evidence="11" type="ORF">A2V92_01840</name>
</gene>
<dbReference type="FunFam" id="3.40.50.300:FF:000802">
    <property type="entry name" value="Sulfate adenylyltransferase"/>
    <property type="match status" value="1"/>
</dbReference>
<dbReference type="CDD" id="cd02027">
    <property type="entry name" value="APSK"/>
    <property type="match status" value="1"/>
</dbReference>
<dbReference type="InterPro" id="IPR025980">
    <property type="entry name" value="ATP-Sase_PUA-like_dom"/>
</dbReference>
<dbReference type="Gene3D" id="3.10.400.10">
    <property type="entry name" value="Sulfate adenylyltransferase"/>
    <property type="match status" value="1"/>
</dbReference>
<dbReference type="InterPro" id="IPR059117">
    <property type="entry name" value="APS_kinase_dom"/>
</dbReference>
<dbReference type="SUPFAM" id="SSF52374">
    <property type="entry name" value="Nucleotidylyl transferase"/>
    <property type="match status" value="1"/>
</dbReference>
<comment type="catalytic activity">
    <reaction evidence="1">
        <text>adenosine 5'-phosphosulfate + ATP = 3'-phosphoadenylyl sulfate + ADP + H(+)</text>
        <dbReference type="Rhea" id="RHEA:24152"/>
        <dbReference type="ChEBI" id="CHEBI:15378"/>
        <dbReference type="ChEBI" id="CHEBI:30616"/>
        <dbReference type="ChEBI" id="CHEBI:58243"/>
        <dbReference type="ChEBI" id="CHEBI:58339"/>
        <dbReference type="ChEBI" id="CHEBI:456216"/>
        <dbReference type="EC" id="2.7.1.25"/>
    </reaction>
</comment>
<dbReference type="Pfam" id="PF01747">
    <property type="entry name" value="ATP-sulfurylase"/>
    <property type="match status" value="1"/>
</dbReference>
<dbReference type="NCBIfam" id="NF003013">
    <property type="entry name" value="PRK03846.1"/>
    <property type="match status" value="1"/>
</dbReference>
<evidence type="ECO:0000256" key="4">
    <source>
        <dbReference type="ARBA" id="ARBA00022679"/>
    </source>
</evidence>
<dbReference type="GO" id="GO:0005737">
    <property type="term" value="C:cytoplasm"/>
    <property type="evidence" value="ECO:0007669"/>
    <property type="project" value="TreeGrafter"/>
</dbReference>
<evidence type="ECO:0000313" key="12">
    <source>
        <dbReference type="Proteomes" id="UP000179344"/>
    </source>
</evidence>
<feature type="domain" description="APS kinase" evidence="8">
    <location>
        <begin position="379"/>
        <end position="531"/>
    </location>
</feature>
<comment type="pathway">
    <text evidence="2">Sulfur metabolism; hydrogen sulfide biosynthesis; sulfite from sulfate: step 2/3.</text>
</comment>
<dbReference type="SUPFAM" id="SSF52540">
    <property type="entry name" value="P-loop containing nucleoside triphosphate hydrolases"/>
    <property type="match status" value="1"/>
</dbReference>
<dbReference type="GO" id="GO:0004020">
    <property type="term" value="F:adenylylsulfate kinase activity"/>
    <property type="evidence" value="ECO:0007669"/>
    <property type="project" value="UniProtKB-EC"/>
</dbReference>
<dbReference type="GO" id="GO:0004781">
    <property type="term" value="F:sulfate adenylyltransferase (ATP) activity"/>
    <property type="evidence" value="ECO:0007669"/>
    <property type="project" value="InterPro"/>
</dbReference>
<dbReference type="GO" id="GO:0019379">
    <property type="term" value="P:sulfate assimilation, phosphoadenylyl sulfate reduction by phosphoadenylyl-sulfate reductase (thioredoxin)"/>
    <property type="evidence" value="ECO:0007669"/>
    <property type="project" value="TreeGrafter"/>
</dbReference>
<evidence type="ECO:0000259" key="8">
    <source>
        <dbReference type="Pfam" id="PF01583"/>
    </source>
</evidence>
<keyword evidence="6" id="KW-0067">ATP-binding</keyword>
<reference evidence="11 12" key="1">
    <citation type="journal article" date="2016" name="Nat. Commun.">
        <title>Thousands of microbial genomes shed light on interconnected biogeochemical processes in an aquifer system.</title>
        <authorList>
            <person name="Anantharaman K."/>
            <person name="Brown C.T."/>
            <person name="Hug L.A."/>
            <person name="Sharon I."/>
            <person name="Castelle C.J."/>
            <person name="Probst A.J."/>
            <person name="Thomas B.C."/>
            <person name="Singh A."/>
            <person name="Wilkins M.J."/>
            <person name="Karaoz U."/>
            <person name="Brodie E.L."/>
            <person name="Williams K.H."/>
            <person name="Hubbard S.S."/>
            <person name="Banfield J.F."/>
        </authorList>
    </citation>
    <scope>NUCLEOTIDE SEQUENCE [LARGE SCALE GENOMIC DNA]</scope>
</reference>
<dbReference type="NCBIfam" id="TIGR00455">
    <property type="entry name" value="apsK"/>
    <property type="match status" value="1"/>
</dbReference>
<evidence type="ECO:0000256" key="3">
    <source>
        <dbReference type="ARBA" id="ARBA00012121"/>
    </source>
</evidence>
<keyword evidence="11" id="KW-0418">Kinase</keyword>
<sequence length="587" mass="64155">MVNLQVSSERAAELKAAARDFISLDLNPRQLCDLEMLATGAFSPLTGFMGRADYEQVCSSMRLADGTLWPVPVTLNVPLATAERLAAGQKVALRDIEGTMIAVLTVAEIWRPDKVREAEALYGTSKPTHPEVNYLLNVAGEACVAGTIEVVELSARHDFLSFRGAPAALRAAFQAAGTHLVLAYQTHKAMHRAHVEFTRNIARAHNAHLLIQGVVGKKDLGETTHYARARALRAVLDRYPPDGARLNLLDLSTRQCGPRATLWHAIINKNYGCTHFVVGHDHHDLGEYADGAPVYGRFQGLELAARHEHELGVRLVPMRNLIYEEDHPEHFLVGRTSQRHVSVPDGHSPFGRPERGHEIAQWFSYPAVLRQIVPPRQQQGITLFFTGLSGSGKSTVAQVLVAKLMEVSSRPVTLLDGDVVRKHLSSELGFTREHRDLNILRLGYVSSLIASHGGIVICAPIAPYAQTRAKVRGMIEQHGIFIEVYIATPISMCETRDRKGLYARARAGLIKNFTGVSDPYEAPTAAEIAIDTSNISPQQAADDILAYLFAGGLIEPPADAADAGHVAPEAQAAPRTQRPEAEPRPAR</sequence>
<keyword evidence="5" id="KW-0547">Nucleotide-binding</keyword>
<feature type="compositionally biased region" description="Basic and acidic residues" evidence="7">
    <location>
        <begin position="577"/>
        <end position="587"/>
    </location>
</feature>
<evidence type="ECO:0000256" key="5">
    <source>
        <dbReference type="ARBA" id="ARBA00022741"/>
    </source>
</evidence>
<dbReference type="Gene3D" id="3.40.50.620">
    <property type="entry name" value="HUPs"/>
    <property type="match status" value="1"/>
</dbReference>
<dbReference type="PANTHER" id="PTHR42700:SF1">
    <property type="entry name" value="SULFATE ADENYLYLTRANSFERASE"/>
    <property type="match status" value="1"/>
</dbReference>
<evidence type="ECO:0000256" key="7">
    <source>
        <dbReference type="SAM" id="MobiDB-lite"/>
    </source>
</evidence>
<evidence type="ECO:0000259" key="9">
    <source>
        <dbReference type="Pfam" id="PF01747"/>
    </source>
</evidence>
<feature type="domain" description="Sulphate adenylyltransferase catalytic" evidence="9">
    <location>
        <begin position="162"/>
        <end position="372"/>
    </location>
</feature>
<evidence type="ECO:0000256" key="2">
    <source>
        <dbReference type="ARBA" id="ARBA00004806"/>
    </source>
</evidence>
<dbReference type="Pfam" id="PF14306">
    <property type="entry name" value="PUA_2"/>
    <property type="match status" value="1"/>
</dbReference>
<dbReference type="InterPro" id="IPR015947">
    <property type="entry name" value="PUA-like_sf"/>
</dbReference>
<feature type="domain" description="ATP-sulfurylase PUA-like" evidence="10">
    <location>
        <begin position="2"/>
        <end position="152"/>
    </location>
</feature>
<dbReference type="GO" id="GO:0010134">
    <property type="term" value="P:sulfate assimilation via adenylyl sulfate reduction"/>
    <property type="evidence" value="ECO:0007669"/>
    <property type="project" value="TreeGrafter"/>
</dbReference>
<dbReference type="Gene3D" id="3.40.50.300">
    <property type="entry name" value="P-loop containing nucleotide triphosphate hydrolases"/>
    <property type="match status" value="1"/>
</dbReference>
<dbReference type="InterPro" id="IPR024951">
    <property type="entry name" value="Sulfurylase_cat_dom"/>
</dbReference>
<evidence type="ECO:0000313" key="11">
    <source>
        <dbReference type="EMBL" id="OGI41965.1"/>
    </source>
</evidence>
<organism evidence="11 12">
    <name type="scientific">Candidatus Muproteobacteria bacterium RBG_16_65_31</name>
    <dbReference type="NCBI Taxonomy" id="1817759"/>
    <lineage>
        <taxon>Bacteria</taxon>
        <taxon>Pseudomonadati</taxon>
        <taxon>Pseudomonadota</taxon>
        <taxon>Candidatus Muproteobacteria</taxon>
    </lineage>
</organism>
<comment type="caution">
    <text evidence="11">The sequence shown here is derived from an EMBL/GenBank/DDBJ whole genome shotgun (WGS) entry which is preliminary data.</text>
</comment>
<dbReference type="PANTHER" id="PTHR42700">
    <property type="entry name" value="SULFATE ADENYLYLTRANSFERASE"/>
    <property type="match status" value="1"/>
</dbReference>
<dbReference type="AlphaFoldDB" id="A0A1F6TA96"/>
<evidence type="ECO:0000259" key="10">
    <source>
        <dbReference type="Pfam" id="PF14306"/>
    </source>
</evidence>
<evidence type="ECO:0000256" key="6">
    <source>
        <dbReference type="ARBA" id="ARBA00022840"/>
    </source>
</evidence>
<dbReference type="SUPFAM" id="SSF88697">
    <property type="entry name" value="PUA domain-like"/>
    <property type="match status" value="1"/>
</dbReference>
<proteinExistence type="predicted"/>
<dbReference type="Proteomes" id="UP000179344">
    <property type="component" value="Unassembled WGS sequence"/>
</dbReference>
<dbReference type="InterPro" id="IPR014729">
    <property type="entry name" value="Rossmann-like_a/b/a_fold"/>
</dbReference>
<dbReference type="NCBIfam" id="NF004040">
    <property type="entry name" value="PRK05537.1"/>
    <property type="match status" value="1"/>
</dbReference>
<dbReference type="Pfam" id="PF01583">
    <property type="entry name" value="APS_kinase"/>
    <property type="match status" value="1"/>
</dbReference>
<accession>A0A1F6TA96</accession>
<dbReference type="InterPro" id="IPR050512">
    <property type="entry name" value="Sulf_AdTrans/APS_kinase"/>
</dbReference>
<dbReference type="InterPro" id="IPR002891">
    <property type="entry name" value="APS"/>
</dbReference>
<dbReference type="EC" id="2.7.1.25" evidence="3"/>